<proteinExistence type="predicted"/>
<name>A0ABN0NZ57_TRELE</name>
<organism evidence="3 4">
    <name type="scientific">Treponema lecithinolyticum ATCC 700332</name>
    <dbReference type="NCBI Taxonomy" id="1321815"/>
    <lineage>
        <taxon>Bacteria</taxon>
        <taxon>Pseudomonadati</taxon>
        <taxon>Spirochaetota</taxon>
        <taxon>Spirochaetia</taxon>
        <taxon>Spirochaetales</taxon>
        <taxon>Treponemataceae</taxon>
        <taxon>Treponema</taxon>
    </lineage>
</organism>
<reference evidence="3 4" key="1">
    <citation type="submission" date="2013-08" db="EMBL/GenBank/DDBJ databases">
        <authorList>
            <person name="Weinstock G."/>
            <person name="Sodergren E."/>
            <person name="Wylie T."/>
            <person name="Fulton L."/>
            <person name="Fulton R."/>
            <person name="Fronick C."/>
            <person name="O'Laughlin M."/>
            <person name="Godfrey J."/>
            <person name="Miner T."/>
            <person name="Herter B."/>
            <person name="Appelbaum E."/>
            <person name="Cordes M."/>
            <person name="Lek S."/>
            <person name="Wollam A."/>
            <person name="Pepin K.H."/>
            <person name="Palsikar V.B."/>
            <person name="Mitreva M."/>
            <person name="Wilson R.K."/>
        </authorList>
    </citation>
    <scope>NUCLEOTIDE SEQUENCE [LARGE SCALE GENOMIC DNA]</scope>
    <source>
        <strain evidence="3 4">ATCC 700332</strain>
    </source>
</reference>
<accession>A0ABN0NZ57</accession>
<feature type="domain" description="FlgD/Vpr Ig-like" evidence="2">
    <location>
        <begin position="236"/>
        <end position="289"/>
    </location>
</feature>
<dbReference type="Pfam" id="PF08308">
    <property type="entry name" value="PEGA"/>
    <property type="match status" value="1"/>
</dbReference>
<dbReference type="RefSeq" id="WP_021687208.1">
    <property type="nucleotide sequence ID" value="NZ_KI260564.1"/>
</dbReference>
<protein>
    <submittedName>
        <fullName evidence="3">PEGA domain protein</fullName>
    </submittedName>
</protein>
<gene>
    <name evidence="3" type="ORF">HMPREF9193_00994</name>
</gene>
<dbReference type="InterPro" id="IPR025965">
    <property type="entry name" value="FlgD/Vpr_Ig-like"/>
</dbReference>
<dbReference type="PANTHER" id="PTHR36194:SF1">
    <property type="entry name" value="S-LAYER-LIKE PROTEIN"/>
    <property type="match status" value="1"/>
</dbReference>
<dbReference type="Gene3D" id="2.60.40.4070">
    <property type="match status" value="1"/>
</dbReference>
<sequence length="572" mass="62224">MKKSRCISIIRLILYFFVPLVLTVLSTLSPANLSAQEQTESAQQSKGTQAVLYVRSSVAGTNVYVNGVYKGFAPLTLENMVPGIYSVRLEKKGWYTKTYECSLNAASTYTIYAQMQRITGSVFISADQENVLLYFDGELLTAQKNKAYTLKQNGKTEFVILEAPEGYHSVEAKKFGWESASTSVYVFPETAVQTELHLPKAQFDITSFSCAAASFNPHNPGALGVCRMNFSVSAPGSGVLKIQNDNGTTVYRQPLGNFTDWEQSCTWNGTDNNGVLLQDGTYRAHIEGTPDEHWEKANESGTPDKPAVSNAYNVPDEPDASDTPYVSHTLNIEIDRSIFYPLAPISAGGVSSGLVASPRIMPENTLVSFASGAASFSVPDGFKAAPFFIGIATTPKTWLETSCRFGVEVQEKKTLPFTVNLSVKAAGRRHNQYYGGILRYGYVSERHSSVFNEAGLAAGGIAGIRLGSFFINLSQEIVFGSEQGILFPFEGCLKTGAAASFQKSFVSVHLWTAYFSPFNAQSIRALGSIHCGTDIVFLLPRSIVAPIISSAYAYGENRTHDISVRIGAALFQ</sequence>
<evidence type="ECO:0000259" key="1">
    <source>
        <dbReference type="Pfam" id="PF08308"/>
    </source>
</evidence>
<keyword evidence="4" id="KW-1185">Reference proteome</keyword>
<evidence type="ECO:0000313" key="4">
    <source>
        <dbReference type="Proteomes" id="UP000016649"/>
    </source>
</evidence>
<feature type="domain" description="PEGA" evidence="1">
    <location>
        <begin position="51"/>
        <end position="116"/>
    </location>
</feature>
<dbReference type="Pfam" id="PF13860">
    <property type="entry name" value="FlgD_ig"/>
    <property type="match status" value="1"/>
</dbReference>
<dbReference type="InterPro" id="IPR013229">
    <property type="entry name" value="PEGA"/>
</dbReference>
<dbReference type="PANTHER" id="PTHR36194">
    <property type="entry name" value="S-LAYER-LIKE PROTEIN"/>
    <property type="match status" value="1"/>
</dbReference>
<dbReference type="EMBL" id="AWVH01000026">
    <property type="protein sequence ID" value="ERJ93321.1"/>
    <property type="molecule type" value="Genomic_DNA"/>
</dbReference>
<evidence type="ECO:0000313" key="3">
    <source>
        <dbReference type="EMBL" id="ERJ93321.1"/>
    </source>
</evidence>
<comment type="caution">
    <text evidence="3">The sequence shown here is derived from an EMBL/GenBank/DDBJ whole genome shotgun (WGS) entry which is preliminary data.</text>
</comment>
<dbReference type="Proteomes" id="UP000016649">
    <property type="component" value="Unassembled WGS sequence"/>
</dbReference>
<evidence type="ECO:0000259" key="2">
    <source>
        <dbReference type="Pfam" id="PF13860"/>
    </source>
</evidence>